<dbReference type="AlphaFoldDB" id="A0A7G5GQ02"/>
<sequence>MSQLRIGFASNINFLPHTCYRPMSTRILLFTLAILLSLVVLSCKKSDDPEPNLPPAAFTVTPKPTIIGNDVLLTWTKAKDPNGDRVTYMVVYKDTLAQNLSDTTYTIRNVGYNITVAGNVIARDSKKATTVASFSLAIGVEPYVAIPDTNFEKALIDLKIDSVRDGLLRGTDAQKVINLPLANKNISRLQGIEAFISLKTLDCSANNLSSLDVSQNTALNKLYCNANKLTRLDVTKNVALNELDCSANSLTSLDVSQSTALTLLGCTKNNLTSLNISTNTKLAKLYCTNNRLTSLDISKNKALTVLWCFSNTLTELDLRANSLLQVLQCFGNKIQTICVADLTKVATDWQKDTSTTYQVCK</sequence>
<proteinExistence type="predicted"/>
<dbReference type="InterPro" id="IPR013783">
    <property type="entry name" value="Ig-like_fold"/>
</dbReference>
<keyword evidence="4" id="KW-1185">Reference proteome</keyword>
<keyword evidence="2" id="KW-0677">Repeat</keyword>
<dbReference type="RefSeq" id="WP_182458057.1">
    <property type="nucleotide sequence ID" value="NZ_CP059732.1"/>
</dbReference>
<dbReference type="Proteomes" id="UP000515369">
    <property type="component" value="Chromosome"/>
</dbReference>
<accession>A0A7G5GQ02</accession>
<dbReference type="PANTHER" id="PTHR47566:SF1">
    <property type="entry name" value="PROTEIN NUD1"/>
    <property type="match status" value="1"/>
</dbReference>
<dbReference type="GO" id="GO:0035591">
    <property type="term" value="F:signaling adaptor activity"/>
    <property type="evidence" value="ECO:0007669"/>
    <property type="project" value="TreeGrafter"/>
</dbReference>
<evidence type="ECO:0000313" key="4">
    <source>
        <dbReference type="Proteomes" id="UP000515369"/>
    </source>
</evidence>
<dbReference type="CDD" id="cd00063">
    <property type="entry name" value="FN3"/>
    <property type="match status" value="1"/>
</dbReference>
<dbReference type="InterPro" id="IPR036116">
    <property type="entry name" value="FN3_sf"/>
</dbReference>
<dbReference type="SUPFAM" id="SSF49265">
    <property type="entry name" value="Fibronectin type III"/>
    <property type="match status" value="1"/>
</dbReference>
<evidence type="ECO:0000313" key="3">
    <source>
        <dbReference type="EMBL" id="QMW00944.1"/>
    </source>
</evidence>
<name>A0A7G5GQ02_9BACT</name>
<dbReference type="SUPFAM" id="SSF52058">
    <property type="entry name" value="L domain-like"/>
    <property type="match status" value="1"/>
</dbReference>
<dbReference type="Gene3D" id="3.80.10.10">
    <property type="entry name" value="Ribonuclease Inhibitor"/>
    <property type="match status" value="1"/>
</dbReference>
<protein>
    <recommendedName>
        <fullName evidence="5">Fibronectin type-III domain-containing protein</fullName>
    </recommendedName>
</protein>
<keyword evidence="1" id="KW-0433">Leucine-rich repeat</keyword>
<dbReference type="Gene3D" id="2.60.40.10">
    <property type="entry name" value="Immunoglobulins"/>
    <property type="match status" value="1"/>
</dbReference>
<dbReference type="InterPro" id="IPR052574">
    <property type="entry name" value="CDIRP"/>
</dbReference>
<dbReference type="InterPro" id="IPR032675">
    <property type="entry name" value="LRR_dom_sf"/>
</dbReference>
<evidence type="ECO:0000256" key="2">
    <source>
        <dbReference type="ARBA" id="ARBA00022737"/>
    </source>
</evidence>
<dbReference type="KEGG" id="sfol:H3H32_23595"/>
<reference evidence="3 4" key="1">
    <citation type="submission" date="2020-07" db="EMBL/GenBank/DDBJ databases">
        <title>Spirosoma foliorum sp. nov., isolated from the leaves on the Nejang mountain Korea, Republic of.</title>
        <authorList>
            <person name="Ho H."/>
            <person name="Lee Y.-J."/>
            <person name="Nurcahyanto D.-A."/>
            <person name="Kim S.-G."/>
        </authorList>
    </citation>
    <scope>NUCLEOTIDE SEQUENCE [LARGE SCALE GENOMIC DNA]</scope>
    <source>
        <strain evidence="3 4">PL0136</strain>
    </source>
</reference>
<dbReference type="EMBL" id="CP059732">
    <property type="protein sequence ID" value="QMW00944.1"/>
    <property type="molecule type" value="Genomic_DNA"/>
</dbReference>
<gene>
    <name evidence="3" type="ORF">H3H32_23595</name>
</gene>
<dbReference type="InterPro" id="IPR003961">
    <property type="entry name" value="FN3_dom"/>
</dbReference>
<evidence type="ECO:0008006" key="5">
    <source>
        <dbReference type="Google" id="ProtNLM"/>
    </source>
</evidence>
<organism evidence="3 4">
    <name type="scientific">Spirosoma foliorum</name>
    <dbReference type="NCBI Taxonomy" id="2710596"/>
    <lineage>
        <taxon>Bacteria</taxon>
        <taxon>Pseudomonadati</taxon>
        <taxon>Bacteroidota</taxon>
        <taxon>Cytophagia</taxon>
        <taxon>Cytophagales</taxon>
        <taxon>Cytophagaceae</taxon>
        <taxon>Spirosoma</taxon>
    </lineage>
</organism>
<evidence type="ECO:0000256" key="1">
    <source>
        <dbReference type="ARBA" id="ARBA00022614"/>
    </source>
</evidence>
<dbReference type="PANTHER" id="PTHR47566">
    <property type="match status" value="1"/>
</dbReference>